<feature type="transmembrane region" description="Helical" evidence="1">
    <location>
        <begin position="30"/>
        <end position="53"/>
    </location>
</feature>
<keyword evidence="1" id="KW-0812">Transmembrane</keyword>
<keyword evidence="1" id="KW-1133">Transmembrane helix</keyword>
<dbReference type="Proteomes" id="UP000199568">
    <property type="component" value="Unassembled WGS sequence"/>
</dbReference>
<keyword evidence="1" id="KW-0472">Membrane</keyword>
<organism evidence="2 3">
    <name type="scientific">Natronincola peptidivorans</name>
    <dbReference type="NCBI Taxonomy" id="426128"/>
    <lineage>
        <taxon>Bacteria</taxon>
        <taxon>Bacillati</taxon>
        <taxon>Bacillota</taxon>
        <taxon>Clostridia</taxon>
        <taxon>Peptostreptococcales</taxon>
        <taxon>Natronincolaceae</taxon>
        <taxon>Natronincola</taxon>
    </lineage>
</organism>
<name>A0A1I0FTR6_9FIRM</name>
<protein>
    <submittedName>
        <fullName evidence="2">Uncharacterized protein</fullName>
    </submittedName>
</protein>
<gene>
    <name evidence="2" type="ORF">SAMN05660297_02915</name>
</gene>
<evidence type="ECO:0000313" key="2">
    <source>
        <dbReference type="EMBL" id="SET61059.1"/>
    </source>
</evidence>
<keyword evidence="3" id="KW-1185">Reference proteome</keyword>
<dbReference type="EMBL" id="FOHU01000016">
    <property type="protein sequence ID" value="SET61059.1"/>
    <property type="molecule type" value="Genomic_DNA"/>
</dbReference>
<evidence type="ECO:0000313" key="3">
    <source>
        <dbReference type="Proteomes" id="UP000199568"/>
    </source>
</evidence>
<feature type="transmembrane region" description="Helical" evidence="1">
    <location>
        <begin position="6"/>
        <end position="23"/>
    </location>
</feature>
<sequence>MNIFNIYAIFTILIISMIGKFLYSNRRSRFHLLGFGSFCQTSAILVTVIYGLMNDHALVYVSEPYDEIWYILTLNLYAALINLGFQLYTRFKFNEQ</sequence>
<reference evidence="2 3" key="1">
    <citation type="submission" date="2016-10" db="EMBL/GenBank/DDBJ databases">
        <authorList>
            <person name="de Groot N.N."/>
        </authorList>
    </citation>
    <scope>NUCLEOTIDE SEQUENCE [LARGE SCALE GENOMIC DNA]</scope>
    <source>
        <strain evidence="2 3">DSM 18979</strain>
    </source>
</reference>
<dbReference type="AlphaFoldDB" id="A0A1I0FTR6"/>
<proteinExistence type="predicted"/>
<dbReference type="RefSeq" id="WP_090445674.1">
    <property type="nucleotide sequence ID" value="NZ_FOHU01000016.1"/>
</dbReference>
<accession>A0A1I0FTR6</accession>
<evidence type="ECO:0000256" key="1">
    <source>
        <dbReference type="SAM" id="Phobius"/>
    </source>
</evidence>
<feature type="transmembrane region" description="Helical" evidence="1">
    <location>
        <begin position="68"/>
        <end position="88"/>
    </location>
</feature>